<protein>
    <submittedName>
        <fullName evidence="1">Uncharacterized protein</fullName>
    </submittedName>
</protein>
<evidence type="ECO:0000313" key="1">
    <source>
        <dbReference type="EMBL" id="TSE06683.1"/>
    </source>
</evidence>
<dbReference type="EMBL" id="VLNR01000042">
    <property type="protein sequence ID" value="TSE06683.1"/>
    <property type="molecule type" value="Genomic_DNA"/>
</dbReference>
<dbReference type="AlphaFoldDB" id="A0A554VGX8"/>
<proteinExistence type="predicted"/>
<organism evidence="1 2">
    <name type="scientific">Aquimarina algiphila</name>
    <dbReference type="NCBI Taxonomy" id="2047982"/>
    <lineage>
        <taxon>Bacteria</taxon>
        <taxon>Pseudomonadati</taxon>
        <taxon>Bacteroidota</taxon>
        <taxon>Flavobacteriia</taxon>
        <taxon>Flavobacteriales</taxon>
        <taxon>Flavobacteriaceae</taxon>
        <taxon>Aquimarina</taxon>
    </lineage>
</organism>
<dbReference type="RefSeq" id="WP_143917475.1">
    <property type="nucleotide sequence ID" value="NZ_CANLFO010000003.1"/>
</dbReference>
<dbReference type="Proteomes" id="UP000318833">
    <property type="component" value="Unassembled WGS sequence"/>
</dbReference>
<accession>A0A554VGX8</accession>
<sequence>MQQKTKNILLIVGLFCMLLIAYQYGFAKTFTLRSEVAKLEHEKDKYLAAPMQLAALTKKKQQLDAVLAKNNVEGNSVQQNLLKTLNTLSNTSNIKIIAFEEPHVFTNETTNEGTTTYDFILQGDYKALIQVIYALEQQYSFGNIAQVKFEKKKNFRTGARYLQCRLLLQRLNQ</sequence>
<dbReference type="OrthoDB" id="1343945at2"/>
<keyword evidence="2" id="KW-1185">Reference proteome</keyword>
<comment type="caution">
    <text evidence="1">The sequence shown here is derived from an EMBL/GenBank/DDBJ whole genome shotgun (WGS) entry which is preliminary data.</text>
</comment>
<name>A0A554VGX8_9FLAO</name>
<reference evidence="1 2" key="1">
    <citation type="submission" date="2019-07" db="EMBL/GenBank/DDBJ databases">
        <title>The draft genome sequence of Aquimarina algiphila M91.</title>
        <authorList>
            <person name="Meng X."/>
        </authorList>
    </citation>
    <scope>NUCLEOTIDE SEQUENCE [LARGE SCALE GENOMIC DNA]</scope>
    <source>
        <strain evidence="1 2">M91</strain>
    </source>
</reference>
<evidence type="ECO:0000313" key="2">
    <source>
        <dbReference type="Proteomes" id="UP000318833"/>
    </source>
</evidence>
<gene>
    <name evidence="1" type="ORF">FOF46_18420</name>
</gene>